<dbReference type="SUPFAM" id="SSF53335">
    <property type="entry name" value="S-adenosyl-L-methionine-dependent methyltransferases"/>
    <property type="match status" value="1"/>
</dbReference>
<dbReference type="GO" id="GO:0008168">
    <property type="term" value="F:methyltransferase activity"/>
    <property type="evidence" value="ECO:0007669"/>
    <property type="project" value="UniProtKB-KW"/>
</dbReference>
<accession>A0A5C4WQ20</accession>
<protein>
    <submittedName>
        <fullName evidence="4">Methyltransferase domain-containing protein</fullName>
    </submittedName>
</protein>
<dbReference type="PANTHER" id="PTHR44942">
    <property type="entry name" value="METHYLTRANSF_11 DOMAIN-CONTAINING PROTEIN"/>
    <property type="match status" value="1"/>
</dbReference>
<dbReference type="Gene3D" id="3.40.50.150">
    <property type="entry name" value="Vaccinia Virus protein VP39"/>
    <property type="match status" value="1"/>
</dbReference>
<dbReference type="InterPro" id="IPR041698">
    <property type="entry name" value="Methyltransf_25"/>
</dbReference>
<dbReference type="OrthoDB" id="9765084at2"/>
<keyword evidence="1 4" id="KW-0489">Methyltransferase</keyword>
<dbReference type="AlphaFoldDB" id="A0A5C4WQ20"/>
<feature type="domain" description="Methyltransferase" evidence="3">
    <location>
        <begin position="39"/>
        <end position="96"/>
    </location>
</feature>
<dbReference type="RefSeq" id="WP_139630568.1">
    <property type="nucleotide sequence ID" value="NZ_VDLX02000004.1"/>
</dbReference>
<reference evidence="4 5" key="1">
    <citation type="submission" date="2019-10" db="EMBL/GenBank/DDBJ databases">
        <title>Nonomuraea sp. nov., isolated from Phyllanthus amarus.</title>
        <authorList>
            <person name="Klykleung N."/>
            <person name="Tanasupawat S."/>
        </authorList>
    </citation>
    <scope>NUCLEOTIDE SEQUENCE [LARGE SCALE GENOMIC DNA]</scope>
    <source>
        <strain evidence="4 5">PA1-10</strain>
    </source>
</reference>
<dbReference type="InterPro" id="IPR029063">
    <property type="entry name" value="SAM-dependent_MTases_sf"/>
</dbReference>
<name>A0A5C4WQ20_9ACTN</name>
<evidence type="ECO:0000256" key="2">
    <source>
        <dbReference type="ARBA" id="ARBA00022679"/>
    </source>
</evidence>
<dbReference type="PANTHER" id="PTHR44942:SF4">
    <property type="entry name" value="METHYLTRANSFERASE TYPE 11 DOMAIN-CONTAINING PROTEIN"/>
    <property type="match status" value="1"/>
</dbReference>
<dbReference type="Pfam" id="PF13649">
    <property type="entry name" value="Methyltransf_25"/>
    <property type="match status" value="1"/>
</dbReference>
<evidence type="ECO:0000313" key="4">
    <source>
        <dbReference type="EMBL" id="KAB8195138.1"/>
    </source>
</evidence>
<evidence type="ECO:0000259" key="3">
    <source>
        <dbReference type="Pfam" id="PF13649"/>
    </source>
</evidence>
<dbReference type="Proteomes" id="UP000312512">
    <property type="component" value="Unassembled WGS sequence"/>
</dbReference>
<organism evidence="4 5">
    <name type="scientific">Nonomuraea phyllanthi</name>
    <dbReference type="NCBI Taxonomy" id="2219224"/>
    <lineage>
        <taxon>Bacteria</taxon>
        <taxon>Bacillati</taxon>
        <taxon>Actinomycetota</taxon>
        <taxon>Actinomycetes</taxon>
        <taxon>Streptosporangiales</taxon>
        <taxon>Streptosporangiaceae</taxon>
        <taxon>Nonomuraea</taxon>
    </lineage>
</organism>
<dbReference type="InterPro" id="IPR051052">
    <property type="entry name" value="Diverse_substrate_MTase"/>
</dbReference>
<keyword evidence="5" id="KW-1185">Reference proteome</keyword>
<gene>
    <name evidence="4" type="ORF">FH608_012155</name>
</gene>
<sequence length="201" mass="21538">MASVYDSERLAAGYAFDRPQVHRHILAPVRLRRPAGRALDIGCGAGVSTAALAPLAEHVVGLEPVPAMLAHRRSVAPSARFAVGAAERLPFAAASFEEFRRRFPSPGGWRPLAVEELPLAGTGLRLLDHGDVEIPVPMALDDYLRYVLSEAGVDSAIACGAVTAGQARDWCRRTLAEVFRGGERAVVFRGYLATLAPDARD</sequence>
<dbReference type="CDD" id="cd02440">
    <property type="entry name" value="AdoMet_MTases"/>
    <property type="match status" value="1"/>
</dbReference>
<proteinExistence type="predicted"/>
<comment type="caution">
    <text evidence="4">The sequence shown here is derived from an EMBL/GenBank/DDBJ whole genome shotgun (WGS) entry which is preliminary data.</text>
</comment>
<dbReference type="GO" id="GO:0032259">
    <property type="term" value="P:methylation"/>
    <property type="evidence" value="ECO:0007669"/>
    <property type="project" value="UniProtKB-KW"/>
</dbReference>
<dbReference type="EMBL" id="VDLX02000004">
    <property type="protein sequence ID" value="KAB8195138.1"/>
    <property type="molecule type" value="Genomic_DNA"/>
</dbReference>
<evidence type="ECO:0000256" key="1">
    <source>
        <dbReference type="ARBA" id="ARBA00022603"/>
    </source>
</evidence>
<evidence type="ECO:0000313" key="5">
    <source>
        <dbReference type="Proteomes" id="UP000312512"/>
    </source>
</evidence>
<keyword evidence="2 4" id="KW-0808">Transferase</keyword>